<proteinExistence type="predicted"/>
<name>A0A9P7QXU1_9PEZI</name>
<keyword evidence="3" id="KW-1185">Reference proteome</keyword>
<feature type="region of interest" description="Disordered" evidence="1">
    <location>
        <begin position="1"/>
        <end position="29"/>
    </location>
</feature>
<evidence type="ECO:0000313" key="3">
    <source>
        <dbReference type="Proteomes" id="UP000699042"/>
    </source>
</evidence>
<dbReference type="EMBL" id="JAESDN010000009">
    <property type="protein sequence ID" value="KAG7045364.1"/>
    <property type="molecule type" value="Genomic_DNA"/>
</dbReference>
<accession>A0A9P7QXU1</accession>
<evidence type="ECO:0000313" key="2">
    <source>
        <dbReference type="EMBL" id="KAG7045364.1"/>
    </source>
</evidence>
<feature type="compositionally biased region" description="Polar residues" evidence="1">
    <location>
        <begin position="10"/>
        <end position="21"/>
    </location>
</feature>
<sequence length="29" mass="3224">MAYLGYGRLSGSSHPWNQTGRETVKAEAR</sequence>
<dbReference type="Proteomes" id="UP000699042">
    <property type="component" value="Unassembled WGS sequence"/>
</dbReference>
<gene>
    <name evidence="2" type="ORF">JMJ77_009447</name>
</gene>
<organism evidence="2 3">
    <name type="scientific">Colletotrichum scovillei</name>
    <dbReference type="NCBI Taxonomy" id="1209932"/>
    <lineage>
        <taxon>Eukaryota</taxon>
        <taxon>Fungi</taxon>
        <taxon>Dikarya</taxon>
        <taxon>Ascomycota</taxon>
        <taxon>Pezizomycotina</taxon>
        <taxon>Sordariomycetes</taxon>
        <taxon>Hypocreomycetidae</taxon>
        <taxon>Glomerellales</taxon>
        <taxon>Glomerellaceae</taxon>
        <taxon>Colletotrichum</taxon>
        <taxon>Colletotrichum acutatum species complex</taxon>
    </lineage>
</organism>
<evidence type="ECO:0000256" key="1">
    <source>
        <dbReference type="SAM" id="MobiDB-lite"/>
    </source>
</evidence>
<reference evidence="2" key="1">
    <citation type="submission" date="2021-05" db="EMBL/GenBank/DDBJ databases">
        <title>Comparative genomics of three Colletotrichum scovillei strains and genetic complementation revealed genes involved fungal growth and virulence on chili pepper.</title>
        <authorList>
            <person name="Hsieh D.-K."/>
            <person name="Chuang S.-C."/>
            <person name="Chen C.-Y."/>
            <person name="Chao Y.-T."/>
            <person name="Lu M.-Y.J."/>
            <person name="Lee M.-H."/>
            <person name="Shih M.-C."/>
        </authorList>
    </citation>
    <scope>NUCLEOTIDE SEQUENCE</scope>
    <source>
        <strain evidence="2">Coll-153</strain>
    </source>
</reference>
<dbReference type="AlphaFoldDB" id="A0A9P7QXU1"/>
<comment type="caution">
    <text evidence="2">The sequence shown here is derived from an EMBL/GenBank/DDBJ whole genome shotgun (WGS) entry which is preliminary data.</text>
</comment>
<protein>
    <submittedName>
        <fullName evidence="2">Uncharacterized protein</fullName>
    </submittedName>
</protein>